<name>A0AB34K894_PRYPA</name>
<keyword evidence="14" id="KW-1185">Reference proteome</keyword>
<feature type="transmembrane region" description="Helical" evidence="11">
    <location>
        <begin position="193"/>
        <end position="212"/>
    </location>
</feature>
<evidence type="ECO:0000256" key="3">
    <source>
        <dbReference type="ARBA" id="ARBA00022448"/>
    </source>
</evidence>
<evidence type="ECO:0000256" key="10">
    <source>
        <dbReference type="SAM" id="MobiDB-lite"/>
    </source>
</evidence>
<feature type="coiled-coil region" evidence="9">
    <location>
        <begin position="39"/>
        <end position="102"/>
    </location>
</feature>
<dbReference type="Gene3D" id="1.20.5.110">
    <property type="match status" value="1"/>
</dbReference>
<dbReference type="GO" id="GO:0006886">
    <property type="term" value="P:intracellular protein transport"/>
    <property type="evidence" value="ECO:0007669"/>
    <property type="project" value="InterPro"/>
</dbReference>
<keyword evidence="8 11" id="KW-0472">Membrane</keyword>
<protein>
    <recommendedName>
        <fullName evidence="12">Vesicle transport v-SNARE N-terminal domain-containing protein</fullName>
    </recommendedName>
</protein>
<dbReference type="Pfam" id="PF12352">
    <property type="entry name" value="V-SNARE_C"/>
    <property type="match status" value="1"/>
</dbReference>
<keyword evidence="5" id="KW-0653">Protein transport</keyword>
<feature type="region of interest" description="Disordered" evidence="10">
    <location>
        <begin position="220"/>
        <end position="240"/>
    </location>
</feature>
<evidence type="ECO:0000313" key="13">
    <source>
        <dbReference type="EMBL" id="KAL1529382.1"/>
    </source>
</evidence>
<dbReference type="GO" id="GO:0005484">
    <property type="term" value="F:SNAP receptor activity"/>
    <property type="evidence" value="ECO:0007669"/>
    <property type="project" value="TreeGrafter"/>
</dbReference>
<dbReference type="GO" id="GO:0005789">
    <property type="term" value="C:endoplasmic reticulum membrane"/>
    <property type="evidence" value="ECO:0007669"/>
    <property type="project" value="TreeGrafter"/>
</dbReference>
<evidence type="ECO:0000256" key="5">
    <source>
        <dbReference type="ARBA" id="ARBA00022927"/>
    </source>
</evidence>
<comment type="caution">
    <text evidence="13">The sequence shown here is derived from an EMBL/GenBank/DDBJ whole genome shotgun (WGS) entry which is preliminary data.</text>
</comment>
<dbReference type="SUPFAM" id="SSF47661">
    <property type="entry name" value="t-snare proteins"/>
    <property type="match status" value="1"/>
</dbReference>
<feature type="domain" description="Vesicle transport v-SNARE N-terminal" evidence="12">
    <location>
        <begin position="1"/>
        <end position="92"/>
    </location>
</feature>
<dbReference type="GO" id="GO:0000149">
    <property type="term" value="F:SNARE binding"/>
    <property type="evidence" value="ECO:0007669"/>
    <property type="project" value="TreeGrafter"/>
</dbReference>
<gene>
    <name evidence="13" type="ORF">AB1Y20_000334</name>
</gene>
<dbReference type="GO" id="GO:0005794">
    <property type="term" value="C:Golgi apparatus"/>
    <property type="evidence" value="ECO:0007669"/>
    <property type="project" value="TreeGrafter"/>
</dbReference>
<dbReference type="InterPro" id="IPR010989">
    <property type="entry name" value="SNARE"/>
</dbReference>
<sequence length="240" mass="26672">MSDIFEGLEKEYTALSVSLGQKVTALSRGSAAYDREANIATAEEELSQADDLLQQMELEARSVGVKERPRLQTRLKGYKSDVSSLRKEIKEARAEVKREQLMTGGRSPPEHADQEQRLLQINERARRGTEKLRQAQATALEAEAIGANIMNDLRSQRETIMHATGTLQRANEGLMRGGKVLGSIGRRALANKLLMWLMILLLALMILLLMYLELFGGKKGGGGKHANSTRGRSLQQDDRL</sequence>
<dbReference type="SUPFAM" id="SSF58038">
    <property type="entry name" value="SNARE fusion complex"/>
    <property type="match status" value="1"/>
</dbReference>
<dbReference type="PANTHER" id="PTHR21230:SF26">
    <property type="entry name" value="VESICLE TRANSPORT THROUGH INTERACTION WITH T-SNARES HOMOLOG 1A"/>
    <property type="match status" value="1"/>
</dbReference>
<dbReference type="Proteomes" id="UP001515480">
    <property type="component" value="Unassembled WGS sequence"/>
</dbReference>
<evidence type="ECO:0000313" key="14">
    <source>
        <dbReference type="Proteomes" id="UP001515480"/>
    </source>
</evidence>
<dbReference type="PANTHER" id="PTHR21230">
    <property type="entry name" value="VESICLE TRANSPORT V-SNARE PROTEIN VTI1-RELATED"/>
    <property type="match status" value="1"/>
</dbReference>
<evidence type="ECO:0000259" key="12">
    <source>
        <dbReference type="Pfam" id="PF05008"/>
    </source>
</evidence>
<dbReference type="CDD" id="cd15862">
    <property type="entry name" value="SNARE_Vti1"/>
    <property type="match status" value="1"/>
</dbReference>
<dbReference type="InterPro" id="IPR007705">
    <property type="entry name" value="Vesicle_trsprt_v-SNARE_N"/>
</dbReference>
<dbReference type="Pfam" id="PF05008">
    <property type="entry name" value="V-SNARE"/>
    <property type="match status" value="1"/>
</dbReference>
<keyword evidence="3" id="KW-0813">Transport</keyword>
<evidence type="ECO:0000256" key="8">
    <source>
        <dbReference type="ARBA" id="ARBA00023136"/>
    </source>
</evidence>
<dbReference type="FunFam" id="1.20.5.110:FF:000002">
    <property type="entry name" value="Vesicle transport through interaction with t-SNAREsB"/>
    <property type="match status" value="1"/>
</dbReference>
<comment type="subcellular location">
    <subcellularLocation>
        <location evidence="1">Membrane</location>
        <topology evidence="1">Single-pass type IV membrane protein</topology>
    </subcellularLocation>
</comment>
<keyword evidence="6 11" id="KW-1133">Transmembrane helix</keyword>
<dbReference type="GO" id="GO:0031201">
    <property type="term" value="C:SNARE complex"/>
    <property type="evidence" value="ECO:0007669"/>
    <property type="project" value="TreeGrafter"/>
</dbReference>
<dbReference type="InterPro" id="IPR038407">
    <property type="entry name" value="v-SNARE_N_sf"/>
</dbReference>
<accession>A0AB34K894</accession>
<evidence type="ECO:0000256" key="7">
    <source>
        <dbReference type="ARBA" id="ARBA00023054"/>
    </source>
</evidence>
<dbReference type="AlphaFoldDB" id="A0AB34K894"/>
<keyword evidence="4 11" id="KW-0812">Transmembrane</keyword>
<evidence type="ECO:0000256" key="4">
    <source>
        <dbReference type="ARBA" id="ARBA00022692"/>
    </source>
</evidence>
<evidence type="ECO:0000256" key="6">
    <source>
        <dbReference type="ARBA" id="ARBA00022989"/>
    </source>
</evidence>
<dbReference type="EMBL" id="JBGBPQ010000001">
    <property type="protein sequence ID" value="KAL1529382.1"/>
    <property type="molecule type" value="Genomic_DNA"/>
</dbReference>
<dbReference type="Gene3D" id="1.20.58.400">
    <property type="entry name" value="t-snare proteins"/>
    <property type="match status" value="1"/>
</dbReference>
<proteinExistence type="inferred from homology"/>
<dbReference type="GO" id="GO:0012507">
    <property type="term" value="C:ER to Golgi transport vesicle membrane"/>
    <property type="evidence" value="ECO:0007669"/>
    <property type="project" value="TreeGrafter"/>
</dbReference>
<evidence type="ECO:0000256" key="1">
    <source>
        <dbReference type="ARBA" id="ARBA00004211"/>
    </source>
</evidence>
<organism evidence="13 14">
    <name type="scientific">Prymnesium parvum</name>
    <name type="common">Toxic golden alga</name>
    <dbReference type="NCBI Taxonomy" id="97485"/>
    <lineage>
        <taxon>Eukaryota</taxon>
        <taxon>Haptista</taxon>
        <taxon>Haptophyta</taxon>
        <taxon>Prymnesiophyceae</taxon>
        <taxon>Prymnesiales</taxon>
        <taxon>Prymnesiaceae</taxon>
        <taxon>Prymnesium</taxon>
    </lineage>
</organism>
<evidence type="ECO:0000256" key="9">
    <source>
        <dbReference type="SAM" id="Coils"/>
    </source>
</evidence>
<evidence type="ECO:0000256" key="11">
    <source>
        <dbReference type="SAM" id="Phobius"/>
    </source>
</evidence>
<evidence type="ECO:0000256" key="2">
    <source>
        <dbReference type="ARBA" id="ARBA00006108"/>
    </source>
</evidence>
<comment type="similarity">
    <text evidence="2">Belongs to the VTI1 family.</text>
</comment>
<keyword evidence="7 9" id="KW-0175">Coiled coil</keyword>
<dbReference type="GO" id="GO:0031902">
    <property type="term" value="C:late endosome membrane"/>
    <property type="evidence" value="ECO:0007669"/>
    <property type="project" value="TreeGrafter"/>
</dbReference>
<dbReference type="GO" id="GO:0006906">
    <property type="term" value="P:vesicle fusion"/>
    <property type="evidence" value="ECO:0007669"/>
    <property type="project" value="TreeGrafter"/>
</dbReference>
<reference evidence="13 14" key="1">
    <citation type="journal article" date="2024" name="Science">
        <title>Giant polyketide synthase enzymes in the biosynthesis of giant marine polyether toxins.</title>
        <authorList>
            <person name="Fallon T.R."/>
            <person name="Shende V.V."/>
            <person name="Wierzbicki I.H."/>
            <person name="Pendleton A.L."/>
            <person name="Watervoot N.F."/>
            <person name="Auber R.P."/>
            <person name="Gonzalez D.J."/>
            <person name="Wisecaver J.H."/>
            <person name="Moore B.S."/>
        </authorList>
    </citation>
    <scope>NUCLEOTIDE SEQUENCE [LARGE SCALE GENOMIC DNA]</scope>
    <source>
        <strain evidence="13 14">12B1</strain>
    </source>
</reference>